<organism evidence="2 3">
    <name type="scientific">Croceicoccus mobilis</name>
    <dbReference type="NCBI Taxonomy" id="1703339"/>
    <lineage>
        <taxon>Bacteria</taxon>
        <taxon>Pseudomonadati</taxon>
        <taxon>Pseudomonadota</taxon>
        <taxon>Alphaproteobacteria</taxon>
        <taxon>Sphingomonadales</taxon>
        <taxon>Erythrobacteraceae</taxon>
        <taxon>Croceicoccus</taxon>
    </lineage>
</organism>
<dbReference type="EMBL" id="BMIP01000004">
    <property type="protein sequence ID" value="GGD70470.1"/>
    <property type="molecule type" value="Genomic_DNA"/>
</dbReference>
<reference evidence="2" key="2">
    <citation type="submission" date="2020-09" db="EMBL/GenBank/DDBJ databases">
        <authorList>
            <person name="Sun Q."/>
            <person name="Zhou Y."/>
        </authorList>
    </citation>
    <scope>NUCLEOTIDE SEQUENCE</scope>
    <source>
        <strain evidence="2">CGMCC 1.15360</strain>
    </source>
</reference>
<keyword evidence="1" id="KW-1133">Transmembrane helix</keyword>
<evidence type="ECO:0000313" key="3">
    <source>
        <dbReference type="Proteomes" id="UP000612349"/>
    </source>
</evidence>
<dbReference type="Proteomes" id="UP000612349">
    <property type="component" value="Unassembled WGS sequence"/>
</dbReference>
<keyword evidence="3" id="KW-1185">Reference proteome</keyword>
<protein>
    <submittedName>
        <fullName evidence="2">Uncharacterized protein</fullName>
    </submittedName>
</protein>
<gene>
    <name evidence="2" type="ORF">GCM10010990_20010</name>
</gene>
<sequence>MVTKAKELIERIHLLLLGSFGTLMVLRLSGFDGLEGYIYSVMGLMLVSVSLSLIFSRLSPQEPRVS</sequence>
<reference evidence="2" key="1">
    <citation type="journal article" date="2014" name="Int. J. Syst. Evol. Microbiol.">
        <title>Complete genome sequence of Corynebacterium casei LMG S-19264T (=DSM 44701T), isolated from a smear-ripened cheese.</title>
        <authorList>
            <consortium name="US DOE Joint Genome Institute (JGI-PGF)"/>
            <person name="Walter F."/>
            <person name="Albersmeier A."/>
            <person name="Kalinowski J."/>
            <person name="Ruckert C."/>
        </authorList>
    </citation>
    <scope>NUCLEOTIDE SEQUENCE</scope>
    <source>
        <strain evidence="2">CGMCC 1.15360</strain>
    </source>
</reference>
<keyword evidence="1" id="KW-0472">Membrane</keyword>
<evidence type="ECO:0000313" key="2">
    <source>
        <dbReference type="EMBL" id="GGD70470.1"/>
    </source>
</evidence>
<evidence type="ECO:0000256" key="1">
    <source>
        <dbReference type="SAM" id="Phobius"/>
    </source>
</evidence>
<name>A0A916Z2F8_9SPHN</name>
<accession>A0A916Z2F8</accession>
<feature type="transmembrane region" description="Helical" evidence="1">
    <location>
        <begin position="37"/>
        <end position="56"/>
    </location>
</feature>
<feature type="transmembrane region" description="Helical" evidence="1">
    <location>
        <begin position="12"/>
        <end position="31"/>
    </location>
</feature>
<keyword evidence="1" id="KW-0812">Transmembrane</keyword>
<dbReference type="AlphaFoldDB" id="A0A916Z2F8"/>
<proteinExistence type="predicted"/>
<comment type="caution">
    <text evidence="2">The sequence shown here is derived from an EMBL/GenBank/DDBJ whole genome shotgun (WGS) entry which is preliminary data.</text>
</comment>